<dbReference type="EMBL" id="NMVO01000001">
    <property type="protein sequence ID" value="OYO17598.1"/>
    <property type="molecule type" value="Genomic_DNA"/>
</dbReference>
<keyword evidence="2" id="KW-0378">Hydrolase</keyword>
<organism evidence="2 3">
    <name type="scientific">Enemella evansiae</name>
    <dbReference type="NCBI Taxonomy" id="2016499"/>
    <lineage>
        <taxon>Bacteria</taxon>
        <taxon>Bacillati</taxon>
        <taxon>Actinomycetota</taxon>
        <taxon>Actinomycetes</taxon>
        <taxon>Propionibacteriales</taxon>
        <taxon>Propionibacteriaceae</taxon>
        <taxon>Enemella</taxon>
    </lineage>
</organism>
<sequence>MSPTGFWEVVRARASAVTRNTSAEARVSSPRWTRSALRNWRPVFGTSPMNCGTGCTTRSPRRSRRATRSSMCRPTGCGMPGSVTRVPMCPTPSNSSPPISTGTLLRSDLSIGPRTAEVLDRVRERGILVVPVTARQPGPLLQVTGAANFDGWAICANGAFAENLGTGEVAYARTLAPPIQAELATRLRELAPDVGFAVIRDLGRTFCAEAGYRQLLADGDHGRPIREIMIIDGPELFSEPCVKFVARDPSIPAAELESLINSVSIKEITATRSGAPFVEVAAAGVDKGSGLARLCSRLGIDRQAVVAFGDAPNDVEMLRWAGRGIAMVDADPLAIRAADEILSAGNDAEAVADWLATRLLRSLGANRPVGARNTGDNC</sequence>
<dbReference type="GO" id="GO:0016791">
    <property type="term" value="F:phosphatase activity"/>
    <property type="evidence" value="ECO:0007669"/>
    <property type="project" value="UniProtKB-ARBA"/>
</dbReference>
<name>A0A255GP53_9ACTN</name>
<dbReference type="Gene3D" id="3.40.50.1000">
    <property type="entry name" value="HAD superfamily/HAD-like"/>
    <property type="match status" value="1"/>
</dbReference>
<accession>A0A255GP53</accession>
<feature type="region of interest" description="Disordered" evidence="1">
    <location>
        <begin position="51"/>
        <end position="72"/>
    </location>
</feature>
<dbReference type="InterPro" id="IPR036412">
    <property type="entry name" value="HAD-like_sf"/>
</dbReference>
<dbReference type="GO" id="GO:0005829">
    <property type="term" value="C:cytosol"/>
    <property type="evidence" value="ECO:0007669"/>
    <property type="project" value="TreeGrafter"/>
</dbReference>
<evidence type="ECO:0000256" key="1">
    <source>
        <dbReference type="SAM" id="MobiDB-lite"/>
    </source>
</evidence>
<comment type="caution">
    <text evidence="2">The sequence shown here is derived from an EMBL/GenBank/DDBJ whole genome shotgun (WGS) entry which is preliminary data.</text>
</comment>
<protein>
    <submittedName>
        <fullName evidence="2">Hydrolase</fullName>
    </submittedName>
</protein>
<dbReference type="InterPro" id="IPR006379">
    <property type="entry name" value="HAD-SF_hydro_IIB"/>
</dbReference>
<dbReference type="Gene3D" id="3.30.1240.10">
    <property type="match status" value="1"/>
</dbReference>
<keyword evidence="3" id="KW-1185">Reference proteome</keyword>
<dbReference type="Proteomes" id="UP000215896">
    <property type="component" value="Unassembled WGS sequence"/>
</dbReference>
<dbReference type="SUPFAM" id="SSF56784">
    <property type="entry name" value="HAD-like"/>
    <property type="match status" value="1"/>
</dbReference>
<dbReference type="NCBIfam" id="TIGR01484">
    <property type="entry name" value="HAD-SF-IIB"/>
    <property type="match status" value="1"/>
</dbReference>
<evidence type="ECO:0000313" key="2">
    <source>
        <dbReference type="EMBL" id="OYO17598.1"/>
    </source>
</evidence>
<dbReference type="Pfam" id="PF08282">
    <property type="entry name" value="Hydrolase_3"/>
    <property type="match status" value="1"/>
</dbReference>
<dbReference type="GO" id="GO:0000287">
    <property type="term" value="F:magnesium ion binding"/>
    <property type="evidence" value="ECO:0007669"/>
    <property type="project" value="TreeGrafter"/>
</dbReference>
<proteinExistence type="predicted"/>
<dbReference type="InterPro" id="IPR023214">
    <property type="entry name" value="HAD_sf"/>
</dbReference>
<reference evidence="2 3" key="1">
    <citation type="submission" date="2017-07" db="EMBL/GenBank/DDBJ databases">
        <title>Draft whole genome sequences of clinical Proprionibacteriaceae strains.</title>
        <authorList>
            <person name="Bernier A.-M."/>
            <person name="Bernard K."/>
            <person name="Domingo M.-C."/>
        </authorList>
    </citation>
    <scope>NUCLEOTIDE SEQUENCE [LARGE SCALE GENOMIC DNA]</scope>
    <source>
        <strain evidence="2 3">NML 030167</strain>
    </source>
</reference>
<dbReference type="PANTHER" id="PTHR10000">
    <property type="entry name" value="PHOSPHOSERINE PHOSPHATASE"/>
    <property type="match status" value="1"/>
</dbReference>
<dbReference type="OrthoDB" id="3180855at2"/>
<evidence type="ECO:0000313" key="3">
    <source>
        <dbReference type="Proteomes" id="UP000215896"/>
    </source>
</evidence>
<gene>
    <name evidence="2" type="ORF">CGZ94_01515</name>
</gene>
<dbReference type="AlphaFoldDB" id="A0A255GP53"/>
<dbReference type="PROSITE" id="PS01229">
    <property type="entry name" value="COF_2"/>
    <property type="match status" value="1"/>
</dbReference>
<dbReference type="PANTHER" id="PTHR10000:SF8">
    <property type="entry name" value="HAD SUPERFAMILY HYDROLASE-LIKE, TYPE 3"/>
    <property type="match status" value="1"/>
</dbReference>